<accession>A0A841FMC9</accession>
<feature type="chain" id="PRO_5032760847" evidence="1">
    <location>
        <begin position="32"/>
        <end position="355"/>
    </location>
</feature>
<gene>
    <name evidence="3" type="ORF">HNR73_004887</name>
</gene>
<dbReference type="PANTHER" id="PTHR30024:SF42">
    <property type="entry name" value="ALIPHATIC SULFONATES-BINDING PROTEIN-RELATED"/>
    <property type="match status" value="1"/>
</dbReference>
<comment type="caution">
    <text evidence="3">The sequence shown here is derived from an EMBL/GenBank/DDBJ whole genome shotgun (WGS) entry which is preliminary data.</text>
</comment>
<dbReference type="InterPro" id="IPR015168">
    <property type="entry name" value="SsuA/THI5"/>
</dbReference>
<dbReference type="Pfam" id="PF09084">
    <property type="entry name" value="NMT1"/>
    <property type="match status" value="1"/>
</dbReference>
<reference evidence="3 4" key="1">
    <citation type="submission" date="2020-08" db="EMBL/GenBank/DDBJ databases">
        <title>Genomic Encyclopedia of Type Strains, Phase IV (KMG-IV): sequencing the most valuable type-strain genomes for metagenomic binning, comparative biology and taxonomic classification.</title>
        <authorList>
            <person name="Goeker M."/>
        </authorList>
    </citation>
    <scope>NUCLEOTIDE SEQUENCE [LARGE SCALE GENOMIC DNA]</scope>
    <source>
        <strain evidence="3 4">YIM 65646</strain>
    </source>
</reference>
<evidence type="ECO:0000313" key="4">
    <source>
        <dbReference type="Proteomes" id="UP000548476"/>
    </source>
</evidence>
<keyword evidence="4" id="KW-1185">Reference proteome</keyword>
<sequence length="355" mass="37393">MSTPSARRIPFAAPLALLLTALAALTGCAGADPEGPVLALDAPLPGAVPEGTKLIVGDPSTKVALQLSGELDKFSFEVEWANISGGPQTTEAFRADALDVGAVAEIPAIHATWTGLPVKIVASKFRVDPIAHPLYQLGIAPGVTVAGLADLRGKKIAYSPGQAQGALILRVLQKAGLSKEDVELVELPSTGDVYPSALAGHQVDVAPLGGVNISRYLAKYGPDGATTIAHGLRDDPSHLYVRTETLEDAAKAAAIAEYVAAWGRATKWVYEHPQEWIDGYYVADQGLSKEDGQYLVDSAGEPDVPADWTDVIARHQETIDLLAAETGNPVIRAEDLYDRRYEAIGAEAYGSGERG</sequence>
<dbReference type="AlphaFoldDB" id="A0A841FMC9"/>
<dbReference type="PANTHER" id="PTHR30024">
    <property type="entry name" value="ALIPHATIC SULFONATES-BINDING PROTEIN-RELATED"/>
    <property type="match status" value="1"/>
</dbReference>
<name>A0A841FMC9_9ACTN</name>
<dbReference type="Gene3D" id="3.40.190.10">
    <property type="entry name" value="Periplasmic binding protein-like II"/>
    <property type="match status" value="2"/>
</dbReference>
<dbReference type="PROSITE" id="PS51257">
    <property type="entry name" value="PROKAR_LIPOPROTEIN"/>
    <property type="match status" value="1"/>
</dbReference>
<evidence type="ECO:0000259" key="2">
    <source>
        <dbReference type="Pfam" id="PF09084"/>
    </source>
</evidence>
<dbReference type="Proteomes" id="UP000548476">
    <property type="component" value="Unassembled WGS sequence"/>
</dbReference>
<evidence type="ECO:0000313" key="3">
    <source>
        <dbReference type="EMBL" id="MBB6037014.1"/>
    </source>
</evidence>
<dbReference type="EMBL" id="JACHGT010000011">
    <property type="protein sequence ID" value="MBB6037014.1"/>
    <property type="molecule type" value="Genomic_DNA"/>
</dbReference>
<feature type="domain" description="SsuA/THI5-like" evidence="2">
    <location>
        <begin position="85"/>
        <end position="275"/>
    </location>
</feature>
<proteinExistence type="predicted"/>
<dbReference type="RefSeq" id="WP_184789852.1">
    <property type="nucleotide sequence ID" value="NZ_BONT01000072.1"/>
</dbReference>
<evidence type="ECO:0000256" key="1">
    <source>
        <dbReference type="SAM" id="SignalP"/>
    </source>
</evidence>
<feature type="signal peptide" evidence="1">
    <location>
        <begin position="1"/>
        <end position="31"/>
    </location>
</feature>
<dbReference type="SUPFAM" id="SSF53850">
    <property type="entry name" value="Periplasmic binding protein-like II"/>
    <property type="match status" value="1"/>
</dbReference>
<organism evidence="3 4">
    <name type="scientific">Phytomonospora endophytica</name>
    <dbReference type="NCBI Taxonomy" id="714109"/>
    <lineage>
        <taxon>Bacteria</taxon>
        <taxon>Bacillati</taxon>
        <taxon>Actinomycetota</taxon>
        <taxon>Actinomycetes</taxon>
        <taxon>Micromonosporales</taxon>
        <taxon>Micromonosporaceae</taxon>
        <taxon>Phytomonospora</taxon>
    </lineage>
</organism>
<protein>
    <submittedName>
        <fullName evidence="3">Sulfonate transport system substrate-binding protein</fullName>
    </submittedName>
</protein>
<keyword evidence="1" id="KW-0732">Signal</keyword>